<feature type="region of interest" description="Disordered" evidence="1">
    <location>
        <begin position="461"/>
        <end position="487"/>
    </location>
</feature>
<protein>
    <recommendedName>
        <fullName evidence="2">DUF5107 domain-containing protein</fullName>
    </recommendedName>
</protein>
<evidence type="ECO:0000313" key="4">
    <source>
        <dbReference type="Proteomes" id="UP000198546"/>
    </source>
</evidence>
<evidence type="ECO:0000256" key="1">
    <source>
        <dbReference type="SAM" id="MobiDB-lite"/>
    </source>
</evidence>
<organism evidence="3 4">
    <name type="scientific">Auraticoccus monumenti</name>
    <dbReference type="NCBI Taxonomy" id="675864"/>
    <lineage>
        <taxon>Bacteria</taxon>
        <taxon>Bacillati</taxon>
        <taxon>Actinomycetota</taxon>
        <taxon>Actinomycetes</taxon>
        <taxon>Propionibacteriales</taxon>
        <taxon>Propionibacteriaceae</taxon>
        <taxon>Auraticoccus</taxon>
    </lineage>
</organism>
<dbReference type="RefSeq" id="WP_090590479.1">
    <property type="nucleotide sequence ID" value="NZ_LT629688.1"/>
</dbReference>
<dbReference type="InterPro" id="IPR033396">
    <property type="entry name" value="DUF5107"/>
</dbReference>
<dbReference type="InterPro" id="IPR011990">
    <property type="entry name" value="TPR-like_helical_dom_sf"/>
</dbReference>
<accession>A0A1G6TCN2</accession>
<dbReference type="AlphaFoldDB" id="A0A1G6TCN2"/>
<sequence length="1157" mass="127871">MLTAETASEMTRPPELEGLEVAAWDGWTTMPTYDPAEPEQLPMYLDRRVYQGSSGRVYPLPFHHRIAEEPTPRRWRALHLQNEWLHVVVLPELGGRIHVARDRVSGRDLFWANEVVKPALVGLAGPWLAGGVEFNWPQHHRPATYLPTDWTIVTEDDRSAVVWCSDHDPFARMKGMHGVRLRAGSSRLEVDVRLYNRTERTQTFLWWANVAARVDENYQSFFPHDVTMAADHAKRAVTAFPHADRPYYGIDYPARAGDLSQAADGTSRGADQLDWYRNIPVPTSYMCLDSSEDFFGGYDHGTGLGFVHVADHQVAVGKKQWTWGNSPFGHAWDANLADDGSHYIELMAGVFTDNQPDFSYLAPGETKTFRQTWYPLRDIGPVDRAGLEAAVRLHRVNGELEVGVVVTRARTGLEIELIDADGTRRSDVVDVDPGHPHQARHAGLTAPVTLTLRSEGEVLLSWTEPDPTAERPSTETDPATEPPAPEDIDSVEELALTGQHLELYRHPTREPEPYWREALRRDPEHVGARTGLALRALRAGRSAEAEQHLLVADSRLRRRHPNPQDTQVLYLLGLVRETQGRDEEAYDAFGRASWTRAWRAAAGYRMARIDARAGRHADALHRLADVARVEPEHLQAAALELLCRRHLGDPSAEDVLARARRLDPLDAWLRFLDGQLPSEDAQTCLDVALELTGVGETAAALAVLDLAEGREDFRPLGQTATRPLLSLYRAELLAGLGRDEEARAAARRAGEVDARWCFPGRLQDAAVLARALGAGSDAPLDDLGRLLDGVPASPRAATLLGLWAYSVGRHDEAAALWKAATAVVPGDAMAWRNLGMHRVNQRGDLDGGREAYRAACAAEPDDARLRYEQDQLAALAGESATDRLTAWRQRPELAGRRDDASVEVASLMVSTGEAEAALDLLRRRVFQPWEGGEGKVLGAWERAHLRLGLDALAVARGAEAAERFTSALTPDPTVLGETRHPLAATAQLHLLLGDAEALAGRPDRAEAAWREAAGQRGDFQAMATQTHSETTFWVVLALRRLGRTEEATRLTEELRRFRDQYATETPTVDYFATSLPDLLLFTEDPVTSRNRRVAFFDAQLALLDGDPDRADALLTDPELSASTHAVDLLAAVRDLGDALLDGPRPGAAEPARERALS</sequence>
<dbReference type="Pfam" id="PF17128">
    <property type="entry name" value="DUF5107"/>
    <property type="match status" value="1"/>
</dbReference>
<dbReference type="EMBL" id="LT629688">
    <property type="protein sequence ID" value="SDD26902.1"/>
    <property type="molecule type" value="Genomic_DNA"/>
</dbReference>
<proteinExistence type="predicted"/>
<evidence type="ECO:0000313" key="3">
    <source>
        <dbReference type="EMBL" id="SDD26902.1"/>
    </source>
</evidence>
<reference evidence="3 4" key="1">
    <citation type="submission" date="2016-10" db="EMBL/GenBank/DDBJ databases">
        <authorList>
            <person name="de Groot N.N."/>
        </authorList>
    </citation>
    <scope>NUCLEOTIDE SEQUENCE [LARGE SCALE GENOMIC DNA]</scope>
    <source>
        <strain evidence="3 4">MON 2.2</strain>
    </source>
</reference>
<dbReference type="Proteomes" id="UP000198546">
    <property type="component" value="Chromosome i"/>
</dbReference>
<dbReference type="Gene3D" id="1.25.40.10">
    <property type="entry name" value="Tetratricopeptide repeat domain"/>
    <property type="match status" value="3"/>
</dbReference>
<evidence type="ECO:0000259" key="2">
    <source>
        <dbReference type="Pfam" id="PF17128"/>
    </source>
</evidence>
<keyword evidence="4" id="KW-1185">Reference proteome</keyword>
<dbReference type="OrthoDB" id="174931at2"/>
<name>A0A1G6TCN2_9ACTN</name>
<feature type="domain" description="DUF5107" evidence="2">
    <location>
        <begin position="57"/>
        <end position="375"/>
    </location>
</feature>
<gene>
    <name evidence="3" type="ORF">SAMN04489747_0588</name>
</gene>
<dbReference type="STRING" id="675864.SAMN04489747_0588"/>
<dbReference type="Pfam" id="PF13432">
    <property type="entry name" value="TPR_16"/>
    <property type="match status" value="2"/>
</dbReference>
<dbReference type="SUPFAM" id="SSF48452">
    <property type="entry name" value="TPR-like"/>
    <property type="match status" value="2"/>
</dbReference>